<dbReference type="EMBL" id="CP098611">
    <property type="protein sequence ID" value="USR89274.1"/>
    <property type="molecule type" value="Genomic_DNA"/>
</dbReference>
<feature type="region of interest" description="Disordered" evidence="1">
    <location>
        <begin position="96"/>
        <end position="119"/>
    </location>
</feature>
<dbReference type="InterPro" id="IPR052928">
    <property type="entry name" value="Desiccation-related_membrane"/>
</dbReference>
<reference evidence="2" key="1">
    <citation type="submission" date="2022-06" db="EMBL/GenBank/DDBJ databases">
        <title>Genome sequence of Phormidium yuhuli AB48 isolated from an industrial photobioreactor environment.</title>
        <authorList>
            <person name="Qiu Y."/>
            <person name="Noonan A.J.C."/>
            <person name="Dofher K."/>
            <person name="Koch M."/>
            <person name="Kieft B."/>
            <person name="Lin X."/>
            <person name="Ziels R.M."/>
            <person name="Hallam S.J."/>
        </authorList>
    </citation>
    <scope>NUCLEOTIDE SEQUENCE</scope>
    <source>
        <strain evidence="2">AB48</strain>
    </source>
</reference>
<dbReference type="Pfam" id="PF12732">
    <property type="entry name" value="YtxH"/>
    <property type="match status" value="1"/>
</dbReference>
<organism evidence="2 3">
    <name type="scientific">Phormidium yuhuli AB48</name>
    <dbReference type="NCBI Taxonomy" id="2940671"/>
    <lineage>
        <taxon>Bacteria</taxon>
        <taxon>Bacillati</taxon>
        <taxon>Cyanobacteriota</taxon>
        <taxon>Cyanophyceae</taxon>
        <taxon>Oscillatoriophycideae</taxon>
        <taxon>Oscillatoriales</taxon>
        <taxon>Oscillatoriaceae</taxon>
        <taxon>Phormidium</taxon>
        <taxon>Phormidium yuhuli</taxon>
    </lineage>
</organism>
<dbReference type="RefSeq" id="WP_252659356.1">
    <property type="nucleotide sequence ID" value="NZ_CP098611.1"/>
</dbReference>
<sequence length="119" mass="12965">MSNNRSSRFLGGLLIGTAIGAVSGVLLAPKSGKETRRVLNKSLQAMPELAEDISSNVQLQADRLSENSLRNWEATLKRLREAIAAGVVASQLEQERLNLVSSHDPTANSVTDRRTQPRE</sequence>
<dbReference type="Proteomes" id="UP001056708">
    <property type="component" value="Chromosome"/>
</dbReference>
<evidence type="ECO:0000313" key="3">
    <source>
        <dbReference type="Proteomes" id="UP001056708"/>
    </source>
</evidence>
<dbReference type="PANTHER" id="PTHR35792">
    <property type="entry name" value="GENERAL STRESS PROTEIN"/>
    <property type="match status" value="1"/>
</dbReference>
<evidence type="ECO:0000313" key="2">
    <source>
        <dbReference type="EMBL" id="USR89274.1"/>
    </source>
</evidence>
<proteinExistence type="predicted"/>
<dbReference type="PANTHER" id="PTHR35792:SF1">
    <property type="entry name" value="SLL0268 PROTEIN"/>
    <property type="match status" value="1"/>
</dbReference>
<feature type="compositionally biased region" description="Polar residues" evidence="1">
    <location>
        <begin position="99"/>
        <end position="110"/>
    </location>
</feature>
<keyword evidence="3" id="KW-1185">Reference proteome</keyword>
<protein>
    <submittedName>
        <fullName evidence="2">YtxH domain-containing protein</fullName>
    </submittedName>
</protein>
<evidence type="ECO:0000256" key="1">
    <source>
        <dbReference type="SAM" id="MobiDB-lite"/>
    </source>
</evidence>
<accession>A0ABY5ALZ4</accession>
<gene>
    <name evidence="2" type="ORF">NEA10_10235</name>
</gene>
<dbReference type="InterPro" id="IPR024623">
    <property type="entry name" value="YtxH"/>
</dbReference>
<name>A0ABY5ALZ4_9CYAN</name>